<dbReference type="InterPro" id="IPR009008">
    <property type="entry name" value="Val/Leu/Ile-tRNA-synth_edit"/>
</dbReference>
<gene>
    <name evidence="8 11" type="primary">ileS</name>
    <name evidence="11" type="ORF">V8247_07995</name>
</gene>
<proteinExistence type="inferred from homology"/>
<evidence type="ECO:0000256" key="8">
    <source>
        <dbReference type="HAMAP-Rule" id="MF_02003"/>
    </source>
</evidence>
<keyword evidence="3 8" id="KW-0067">ATP-binding</keyword>
<dbReference type="Gene3D" id="3.40.50.620">
    <property type="entry name" value="HUPs"/>
    <property type="match status" value="2"/>
</dbReference>
<keyword evidence="8" id="KW-0479">Metal-binding</keyword>
<dbReference type="InterPro" id="IPR002301">
    <property type="entry name" value="Ile-tRNA-ligase"/>
</dbReference>
<dbReference type="InterPro" id="IPR013155">
    <property type="entry name" value="M/V/L/I-tRNA-synth_anticd-bd"/>
</dbReference>
<dbReference type="NCBIfam" id="TIGR00392">
    <property type="entry name" value="ileS"/>
    <property type="match status" value="1"/>
</dbReference>
<evidence type="ECO:0000313" key="11">
    <source>
        <dbReference type="EMBL" id="WWX25191.1"/>
    </source>
</evidence>
<feature type="binding site" evidence="8">
    <location>
        <position position="627"/>
    </location>
    <ligand>
        <name>ATP</name>
        <dbReference type="ChEBI" id="CHEBI:30616"/>
    </ligand>
</feature>
<evidence type="ECO:0000256" key="7">
    <source>
        <dbReference type="ARBA" id="ARBA00048359"/>
    </source>
</evidence>
<feature type="domain" description="Aminoacyl-tRNA synthetase class Ia" evidence="9">
    <location>
        <begin position="18"/>
        <end position="661"/>
    </location>
</feature>
<keyword evidence="12" id="KW-1185">Reference proteome</keyword>
<keyword evidence="2 8" id="KW-0547">Nucleotide-binding</keyword>
<comment type="cofactor">
    <cofactor evidence="8">
        <name>Zn(2+)</name>
        <dbReference type="ChEBI" id="CHEBI:29105"/>
    </cofactor>
</comment>
<comment type="catalytic activity">
    <reaction evidence="7 8">
        <text>tRNA(Ile) + L-isoleucine + ATP = L-isoleucyl-tRNA(Ile) + AMP + diphosphate</text>
        <dbReference type="Rhea" id="RHEA:11060"/>
        <dbReference type="Rhea" id="RHEA-COMP:9666"/>
        <dbReference type="Rhea" id="RHEA-COMP:9695"/>
        <dbReference type="ChEBI" id="CHEBI:30616"/>
        <dbReference type="ChEBI" id="CHEBI:33019"/>
        <dbReference type="ChEBI" id="CHEBI:58045"/>
        <dbReference type="ChEBI" id="CHEBI:78442"/>
        <dbReference type="ChEBI" id="CHEBI:78528"/>
        <dbReference type="ChEBI" id="CHEBI:456215"/>
        <dbReference type="EC" id="6.1.1.5"/>
    </reaction>
</comment>
<sequence length="1011" mass="113878">MFQPVASRVSFPEKEAEVLKLWADKDIFRRSIDNRKGAKRFTLYEGPPTANGKPGIHHVLSRVFKDVIPRYKVMKGYYAPRIGGWDTHGLPVELEVEKELGFKSKTDIERYGIAAFNQKCRESVFRYVNDWNKLTERIGYWVDLEHAYVTMNNTYIESGWWVVKQLWDKGLVYQGHKVTPHCPRCGTSLSSHEVALGYEENTEDPSVFIKFLVDKNSLSGELEQFVDKPFNLLAWTTTPWTLPANTALAVSDSATYAVLDMGDEYLVLAAALVEANGLAEVPEAGRISGARLVGLRYAPLYDAFKYGMTVSRLVNGELMPVDEEELSYPVIAADYVSMDDGTGIVHTAPAYGEVDYDSGRKQGLNFIHHVDLQGMVTGNYPGAGKFVKKADGLIMADLKERGRVFKSEKILHTYPFCWRCATPLLYFAKQSWYIRTTACRDALIDGNEAINWYPGHIKTGRFGDWLQNNVDWAFSRERYWGTPVPVWRCGDCQTTECIGGLDDLKSKPGFSGLSEKLDLHRPYVDEFTFDCPHCGGIMKRVTDVIDCWFDSGAMPVAQYHYPFEEDSRKIFVDGRFPADYICEAIDQTRGWFYSLHALSTLLFGRPSYQNVICLGHILDGKGEKMSKSKGNVVLPETVIDKYGADAVRWYLFTASPAGNARRFSENLVSDVTRSFMSTLWNVYSFFVLYANIDQFQPAENQLEPASELDRWILSELNQLVAEVTEDMDNYDPVAAARAIESFVDYLSNWYVRRSRRRFWKSESDADKVSAYHTLYQCLFKTSQLLAPFMPFLAETMYQNLAKSVSSEAPDSVHMTDYPVAETECIDSNLSTAMRLAMKVSSIGRAARAQAGIKVRQPLSRALVAGVNNQEKNGLTGLLDAVMEELNVKGIEFAEDEKALPEGAVAVTEGPLTVAVDPVLTPELADEGLVREITHRIQGLRRSAGFEIADNIITYYESNSEVARVIGEWSGYIHKETLSRQISRGIPEETDLTADDYKLEGHPVRLAVKKAL</sequence>
<keyword evidence="8" id="KW-0963">Cytoplasm</keyword>
<dbReference type="SUPFAM" id="SSF47323">
    <property type="entry name" value="Anticodon-binding domain of a subclass of class I aminoacyl-tRNA synthetases"/>
    <property type="match status" value="1"/>
</dbReference>
<dbReference type="Gene3D" id="1.10.730.10">
    <property type="entry name" value="Isoleucyl-tRNA Synthetase, Domain 1"/>
    <property type="match status" value="1"/>
</dbReference>
<dbReference type="Pfam" id="PF19302">
    <property type="entry name" value="DUF5915"/>
    <property type="match status" value="1"/>
</dbReference>
<keyword evidence="5 8" id="KW-0030">Aminoacyl-tRNA synthetase</keyword>
<evidence type="ECO:0000256" key="1">
    <source>
        <dbReference type="ARBA" id="ARBA00022598"/>
    </source>
</evidence>
<comment type="domain">
    <text evidence="8">IleRS has two distinct active sites: one for aminoacylation and one for editing. The misactivated valine is translocated from the active site to the editing site, which sterically excludes the correctly activated isoleucine. The single editing site contains two valyl binding pockets, one specific for each substrate (Val-AMP or Val-tRNA(Ile)).</text>
</comment>
<evidence type="ECO:0000259" key="10">
    <source>
        <dbReference type="Pfam" id="PF08264"/>
    </source>
</evidence>
<evidence type="ECO:0000259" key="9">
    <source>
        <dbReference type="Pfam" id="PF00133"/>
    </source>
</evidence>
<dbReference type="HAMAP" id="MF_02003">
    <property type="entry name" value="Ile_tRNA_synth_type2"/>
    <property type="match status" value="1"/>
</dbReference>
<dbReference type="InterPro" id="IPR009080">
    <property type="entry name" value="tRNAsynth_Ia_anticodon-bd"/>
</dbReference>
<dbReference type="SUPFAM" id="SSF50677">
    <property type="entry name" value="ValRS/IleRS/LeuRS editing domain"/>
    <property type="match status" value="1"/>
</dbReference>
<comment type="subcellular location">
    <subcellularLocation>
        <location evidence="8">Cytoplasm</location>
    </subcellularLocation>
</comment>
<comment type="similarity">
    <text evidence="8">Belongs to the class-I aminoacyl-tRNA synthetase family. IleS type 2 subfamily.</text>
</comment>
<dbReference type="PRINTS" id="PR00984">
    <property type="entry name" value="TRNASYNTHILE"/>
</dbReference>
<dbReference type="Gene3D" id="3.90.740.10">
    <property type="entry name" value="Valyl/Leucyl/Isoleucyl-tRNA synthetase, editing domain"/>
    <property type="match status" value="1"/>
</dbReference>
<protein>
    <recommendedName>
        <fullName evidence="8">Isoleucine--tRNA ligase</fullName>
        <ecNumber evidence="8">6.1.1.5</ecNumber>
    </recommendedName>
    <alternativeName>
        <fullName evidence="8">Isoleucyl-tRNA synthetase</fullName>
        <shortName evidence="8">IleRS</shortName>
    </alternativeName>
</protein>
<dbReference type="EC" id="6.1.1.5" evidence="8"/>
<dbReference type="GO" id="GO:0004822">
    <property type="term" value="F:isoleucine-tRNA ligase activity"/>
    <property type="evidence" value="ECO:0007669"/>
    <property type="project" value="UniProtKB-EC"/>
</dbReference>
<dbReference type="Pfam" id="PF00133">
    <property type="entry name" value="tRNA-synt_1"/>
    <property type="match status" value="1"/>
</dbReference>
<dbReference type="PANTHER" id="PTHR42780:SF1">
    <property type="entry name" value="ISOLEUCINE--TRNA LIGASE, CYTOPLASMIC"/>
    <property type="match status" value="1"/>
</dbReference>
<feature type="domain" description="Methionyl/Valyl/Leucyl/Isoleucyl-tRNA synthetase anticodon-binding" evidence="10">
    <location>
        <begin position="709"/>
        <end position="859"/>
    </location>
</feature>
<feature type="short sequence motif" description="'KMSKS' region" evidence="8">
    <location>
        <begin position="624"/>
        <end position="628"/>
    </location>
</feature>
<dbReference type="PANTHER" id="PTHR42780">
    <property type="entry name" value="SOLEUCYL-TRNA SYNTHETASE"/>
    <property type="match status" value="1"/>
</dbReference>
<evidence type="ECO:0000256" key="2">
    <source>
        <dbReference type="ARBA" id="ARBA00022741"/>
    </source>
</evidence>
<evidence type="ECO:0000313" key="12">
    <source>
        <dbReference type="Proteomes" id="UP001375370"/>
    </source>
</evidence>
<keyword evidence="8" id="KW-0862">Zinc</keyword>
<evidence type="ECO:0000256" key="3">
    <source>
        <dbReference type="ARBA" id="ARBA00022840"/>
    </source>
</evidence>
<keyword evidence="4 8" id="KW-0648">Protein biosynthesis</keyword>
<feature type="short sequence motif" description="'HIGH' region" evidence="8">
    <location>
        <begin position="48"/>
        <end position="58"/>
    </location>
</feature>
<evidence type="ECO:0000256" key="5">
    <source>
        <dbReference type="ARBA" id="ARBA00023146"/>
    </source>
</evidence>
<comment type="function">
    <text evidence="6 8">Catalyzes the attachment of isoleucine to tRNA(Ile). As IleRS can inadvertently accommodate and process structurally similar amino acids such as valine, to avoid such errors it has two additional distinct tRNA(Ile)-dependent editing activities. One activity is designated as 'pretransfer' editing and involves the hydrolysis of activated Val-AMP. The other activity is designated 'posttransfer' editing and involves deacylation of mischarged Val-tRNA(Ile).</text>
</comment>
<dbReference type="InterPro" id="IPR023586">
    <property type="entry name" value="Ile-tRNA-ligase_type2"/>
</dbReference>
<reference evidence="11 12" key="1">
    <citation type="submission" date="2024-03" db="EMBL/GenBank/DDBJ databases">
        <title>A Dehalogenimonas Isolated from Estuarine Sediments Dihaloeliminates Chlorinated Alkanes.</title>
        <authorList>
            <person name="Yang Y."/>
            <person name="Wang H."/>
        </authorList>
    </citation>
    <scope>NUCLEOTIDE SEQUENCE [LARGE SCALE GENOMIC DNA]</scope>
    <source>
        <strain evidence="11 12">W</strain>
    </source>
</reference>
<name>A0ABZ2J327_9CHLR</name>
<evidence type="ECO:0000256" key="4">
    <source>
        <dbReference type="ARBA" id="ARBA00022917"/>
    </source>
</evidence>
<dbReference type="EMBL" id="CP146612">
    <property type="protein sequence ID" value="WWX25191.1"/>
    <property type="molecule type" value="Genomic_DNA"/>
</dbReference>
<dbReference type="InterPro" id="IPR002300">
    <property type="entry name" value="aa-tRNA-synth_Ia"/>
</dbReference>
<dbReference type="SUPFAM" id="SSF52374">
    <property type="entry name" value="Nucleotidylyl transferase"/>
    <property type="match status" value="1"/>
</dbReference>
<dbReference type="Proteomes" id="UP001375370">
    <property type="component" value="Chromosome"/>
</dbReference>
<dbReference type="RefSeq" id="WP_338737331.1">
    <property type="nucleotide sequence ID" value="NZ_CP146612.1"/>
</dbReference>
<keyword evidence="1 8" id="KW-0436">Ligase</keyword>
<dbReference type="InterPro" id="IPR014729">
    <property type="entry name" value="Rossmann-like_a/b/a_fold"/>
</dbReference>
<dbReference type="CDD" id="cd07961">
    <property type="entry name" value="Anticodon_Ia_Ile_ABEc"/>
    <property type="match status" value="1"/>
</dbReference>
<comment type="subunit">
    <text evidence="8">Monomer.</text>
</comment>
<dbReference type="InterPro" id="IPR033709">
    <property type="entry name" value="Anticodon_Ile_ABEc"/>
</dbReference>
<evidence type="ECO:0000256" key="6">
    <source>
        <dbReference type="ARBA" id="ARBA00025217"/>
    </source>
</evidence>
<accession>A0ABZ2J327</accession>
<dbReference type="Pfam" id="PF08264">
    <property type="entry name" value="Anticodon_1"/>
    <property type="match status" value="1"/>
</dbReference>
<organism evidence="11 12">
    <name type="scientific">Candidatus Dehalogenimonas loeffleri</name>
    <dbReference type="NCBI Taxonomy" id="3127115"/>
    <lineage>
        <taxon>Bacteria</taxon>
        <taxon>Bacillati</taxon>
        <taxon>Chloroflexota</taxon>
        <taxon>Dehalococcoidia</taxon>
        <taxon>Dehalococcoidales</taxon>
        <taxon>Dehalococcoidaceae</taxon>
        <taxon>Dehalogenimonas</taxon>
    </lineage>
</organism>
<dbReference type="CDD" id="cd00818">
    <property type="entry name" value="IleRS_core"/>
    <property type="match status" value="1"/>
</dbReference>